<dbReference type="InterPro" id="IPR050153">
    <property type="entry name" value="Metal_Ion_Import_ABC"/>
</dbReference>
<proteinExistence type="predicted"/>
<dbReference type="SMART" id="SM00382">
    <property type="entry name" value="AAA"/>
    <property type="match status" value="1"/>
</dbReference>
<evidence type="ECO:0000256" key="1">
    <source>
        <dbReference type="ARBA" id="ARBA00022448"/>
    </source>
</evidence>
<evidence type="ECO:0000313" key="5">
    <source>
        <dbReference type="EMBL" id="BED93051.1"/>
    </source>
</evidence>
<feature type="domain" description="ABC transporter" evidence="4">
    <location>
        <begin position="1"/>
        <end position="234"/>
    </location>
</feature>
<evidence type="ECO:0000259" key="4">
    <source>
        <dbReference type="PROSITE" id="PS50893"/>
    </source>
</evidence>
<dbReference type="PROSITE" id="PS50893">
    <property type="entry name" value="ABC_TRANSPORTER_2"/>
    <property type="match status" value="1"/>
</dbReference>
<dbReference type="InterPro" id="IPR027417">
    <property type="entry name" value="P-loop_NTPase"/>
</dbReference>
<dbReference type="AlphaFoldDB" id="A0AA48I0B5"/>
<accession>A0AA48I0B5</accession>
<keyword evidence="2" id="KW-0547">Nucleotide-binding</keyword>
<gene>
    <name evidence="5" type="ORF">RsTaC01_1003</name>
</gene>
<dbReference type="PANTHER" id="PTHR42734">
    <property type="entry name" value="METAL TRANSPORT SYSTEM ATP-BINDING PROTEIN TM_0124-RELATED"/>
    <property type="match status" value="1"/>
</dbReference>
<dbReference type="KEGG" id="ptrh:RsTaC01_1003"/>
<reference evidence="5" key="1">
    <citation type="journal article" date="2023" name="ISME J.">
        <title>Emergence of putative energy parasites within Clostridia revealed by genome analysis of a novel endosymbiotic clade.</title>
        <authorList>
            <person name="Takahashi K."/>
            <person name="Kuwahara H."/>
            <person name="Horikawa Y."/>
            <person name="Izawa K."/>
            <person name="Kato D."/>
            <person name="Inagaki T."/>
            <person name="Yuki M."/>
            <person name="Ohkuma M."/>
            <person name="Hongoh Y."/>
        </authorList>
    </citation>
    <scope>NUCLEOTIDE SEQUENCE</scope>
    <source>
        <strain evidence="5">RsTa-C01</strain>
    </source>
</reference>
<dbReference type="InterPro" id="IPR003593">
    <property type="entry name" value="AAA+_ATPase"/>
</dbReference>
<dbReference type="GO" id="GO:0016887">
    <property type="term" value="F:ATP hydrolysis activity"/>
    <property type="evidence" value="ECO:0007669"/>
    <property type="project" value="InterPro"/>
</dbReference>
<dbReference type="Proteomes" id="UP001335720">
    <property type="component" value="Chromosome"/>
</dbReference>
<dbReference type="Gene3D" id="3.40.50.300">
    <property type="entry name" value="P-loop containing nucleotide triphosphate hydrolases"/>
    <property type="match status" value="1"/>
</dbReference>
<sequence>MKVCHCSLRIKNLNVKSILNDISFSVNHSEILALIGRNGAGKTTVLKAIITDTGYTGRIDFLDSNGKKILRPKIGYVPQKLIFDRNIPMTVLDLFCSNSRFPIWLGHTKKRKERAENLLKKVDSIRNLDTPIGNLSGGELQRILLAFALHPTPDVLLLDEPLSAVDTKGTDKLYNLIISMRKEYHMPIILVSHDLNHIYKYTNNYVLIEKKILEIGKTKDLYTSKKVQETFNFNCF</sequence>
<evidence type="ECO:0000256" key="2">
    <source>
        <dbReference type="ARBA" id="ARBA00022741"/>
    </source>
</evidence>
<dbReference type="GO" id="GO:0005524">
    <property type="term" value="F:ATP binding"/>
    <property type="evidence" value="ECO:0007669"/>
    <property type="project" value="UniProtKB-KW"/>
</dbReference>
<keyword evidence="1" id="KW-0813">Transport</keyword>
<name>A0AA48I0B5_9FIRM</name>
<dbReference type="SUPFAM" id="SSF52540">
    <property type="entry name" value="P-loop containing nucleoside triphosphate hydrolases"/>
    <property type="match status" value="1"/>
</dbReference>
<dbReference type="Pfam" id="PF00005">
    <property type="entry name" value="ABC_tran"/>
    <property type="match status" value="1"/>
</dbReference>
<evidence type="ECO:0000256" key="3">
    <source>
        <dbReference type="ARBA" id="ARBA00022840"/>
    </source>
</evidence>
<keyword evidence="3 5" id="KW-0067">ATP-binding</keyword>
<dbReference type="EMBL" id="AP027925">
    <property type="protein sequence ID" value="BED93051.1"/>
    <property type="molecule type" value="Genomic_DNA"/>
</dbReference>
<organism evidence="5">
    <name type="scientific">Candidatus Paraimprobicoccus trichonymphae</name>
    <dbReference type="NCBI Taxonomy" id="3033793"/>
    <lineage>
        <taxon>Bacteria</taxon>
        <taxon>Bacillati</taxon>
        <taxon>Bacillota</taxon>
        <taxon>Clostridia</taxon>
        <taxon>Candidatus Paraimprobicoccus</taxon>
    </lineage>
</organism>
<dbReference type="InterPro" id="IPR003439">
    <property type="entry name" value="ABC_transporter-like_ATP-bd"/>
</dbReference>
<protein>
    <submittedName>
        <fullName evidence="5">Metal ABC transporter ATP-binding protein</fullName>
    </submittedName>
</protein>